<keyword evidence="1" id="KW-1133">Transmembrane helix</keyword>
<dbReference type="InterPro" id="IPR025672">
    <property type="entry name" value="Sigma_reg_C_dom"/>
</dbReference>
<keyword evidence="1" id="KW-0812">Transmembrane</keyword>
<evidence type="ECO:0000313" key="3">
    <source>
        <dbReference type="EMBL" id="MCU6764894.1"/>
    </source>
</evidence>
<sequence length="422" mass="47617">MTYKELLRLYKEGKLNEQQRQQIEQDIQRQDAINEYLYEEGDIPGLEDTVFPAAESGTEPCSERTTDESESDFQKKLTSQIQRTIRKAFIKLGVITGGLVLVIILCAVFILPQVVSLFYYNPNRSAGTSSETGISTTQMSLDLSVYSELFLPGGHRDYVSAMPLGYGSYDIQIPQTFSRNGRFTSAGGKLVRGKLTLYDSNVLAQPLLQFYIPGDTSNRVIYTKDEQGNVTEEDSMKDDIAASKEQIAGYNDTDWYLAYVSLLEITDYGTFISWINTLDQQGSLNAGDLWCAVYAQNQDGHSISYPPVGFSPEPSGSSMNWDREKYPYLSLLDDEKEEYTDISDEATMKTHFQSMLSYMCEHDDILKMLGHSDWADDFSQINTWIDENGLKTYGFAICATKNILQQLYDDSHVSYIQSAPLS</sequence>
<gene>
    <name evidence="3" type="ORF">OCV61_05630</name>
</gene>
<proteinExistence type="predicted"/>
<comment type="caution">
    <text evidence="3">The sequence shown here is derived from an EMBL/GenBank/DDBJ whole genome shotgun (WGS) entry which is preliminary data.</text>
</comment>
<dbReference type="EMBL" id="JAOQJL010000008">
    <property type="protein sequence ID" value="MCU6764894.1"/>
    <property type="molecule type" value="Genomic_DNA"/>
</dbReference>
<evidence type="ECO:0000256" key="1">
    <source>
        <dbReference type="SAM" id="Phobius"/>
    </source>
</evidence>
<keyword evidence="4" id="KW-1185">Reference proteome</keyword>
<accession>A0ABT2TTW7</accession>
<protein>
    <submittedName>
        <fullName evidence="3">Anti-sigma factor C-terminal domain-containing protein</fullName>
    </submittedName>
</protein>
<feature type="domain" description="Sigma factor regulator C-terminal" evidence="2">
    <location>
        <begin position="289"/>
        <end position="415"/>
    </location>
</feature>
<dbReference type="RefSeq" id="WP_158420974.1">
    <property type="nucleotide sequence ID" value="NZ_JAOQJL010000008.1"/>
</dbReference>
<reference evidence="3 4" key="1">
    <citation type="journal article" date="2021" name="ISME Commun">
        <title>Automated analysis of genomic sequences facilitates high-throughput and comprehensive description of bacteria.</title>
        <authorList>
            <person name="Hitch T.C.A."/>
        </authorList>
    </citation>
    <scope>NUCLEOTIDE SEQUENCE [LARGE SCALE GENOMIC DNA]</scope>
    <source>
        <strain evidence="3 4">Sanger_23</strain>
    </source>
</reference>
<feature type="transmembrane region" description="Helical" evidence="1">
    <location>
        <begin position="92"/>
        <end position="120"/>
    </location>
</feature>
<dbReference type="Pfam" id="PF13791">
    <property type="entry name" value="Sigma_reg_C"/>
    <property type="match status" value="1"/>
</dbReference>
<evidence type="ECO:0000259" key="2">
    <source>
        <dbReference type="Pfam" id="PF13791"/>
    </source>
</evidence>
<dbReference type="Proteomes" id="UP001652409">
    <property type="component" value="Unassembled WGS sequence"/>
</dbReference>
<evidence type="ECO:0000313" key="4">
    <source>
        <dbReference type="Proteomes" id="UP001652409"/>
    </source>
</evidence>
<name>A0ABT2TTW7_9FIRM</name>
<keyword evidence="1" id="KW-0472">Membrane</keyword>
<organism evidence="3 4">
    <name type="scientific">Blautia ammoniilytica</name>
    <dbReference type="NCBI Taxonomy" id="2981782"/>
    <lineage>
        <taxon>Bacteria</taxon>
        <taxon>Bacillati</taxon>
        <taxon>Bacillota</taxon>
        <taxon>Clostridia</taxon>
        <taxon>Lachnospirales</taxon>
        <taxon>Lachnospiraceae</taxon>
        <taxon>Blautia</taxon>
    </lineage>
</organism>